<name>A0A9W5U274_9BACI</name>
<sequence>MYRTLGKWEYSPSSGLLLTTEDLCGGSPGYVSTKEKESFPEFTSYAGKELIFAKERRNK</sequence>
<evidence type="ECO:0000313" key="2">
    <source>
        <dbReference type="Proteomes" id="UP000621492"/>
    </source>
</evidence>
<dbReference type="AlphaFoldDB" id="A0A9W5U274"/>
<comment type="caution">
    <text evidence="1">The sequence shown here is derived from an EMBL/GenBank/DDBJ whole genome shotgun (WGS) entry which is preliminary data.</text>
</comment>
<proteinExistence type="predicted"/>
<protein>
    <submittedName>
        <fullName evidence="1">Uncharacterized protein</fullName>
    </submittedName>
</protein>
<gene>
    <name evidence="1" type="ORF">GCM10011409_45210</name>
</gene>
<dbReference type="EMBL" id="BMJD01000083">
    <property type="protein sequence ID" value="GGB63058.1"/>
    <property type="molecule type" value="Genomic_DNA"/>
</dbReference>
<reference evidence="1" key="2">
    <citation type="submission" date="2020-09" db="EMBL/GenBank/DDBJ databases">
        <authorList>
            <person name="Sun Q."/>
            <person name="Zhou Y."/>
        </authorList>
    </citation>
    <scope>NUCLEOTIDE SEQUENCE</scope>
    <source>
        <strain evidence="1">CGMCC 1.15454</strain>
    </source>
</reference>
<keyword evidence="2" id="KW-1185">Reference proteome</keyword>
<dbReference type="Proteomes" id="UP000621492">
    <property type="component" value="Unassembled WGS sequence"/>
</dbReference>
<accession>A0A9W5U274</accession>
<reference evidence="1" key="1">
    <citation type="journal article" date="2014" name="Int. J. Syst. Evol. Microbiol.">
        <title>Complete genome sequence of Corynebacterium casei LMG S-19264T (=DSM 44701T), isolated from a smear-ripened cheese.</title>
        <authorList>
            <consortium name="US DOE Joint Genome Institute (JGI-PGF)"/>
            <person name="Walter F."/>
            <person name="Albersmeier A."/>
            <person name="Kalinowski J."/>
            <person name="Ruckert C."/>
        </authorList>
    </citation>
    <scope>NUCLEOTIDE SEQUENCE</scope>
    <source>
        <strain evidence="1">CGMCC 1.15454</strain>
    </source>
</reference>
<organism evidence="1 2">
    <name type="scientific">Lentibacillus populi</name>
    <dbReference type="NCBI Taxonomy" id="1827502"/>
    <lineage>
        <taxon>Bacteria</taxon>
        <taxon>Bacillati</taxon>
        <taxon>Bacillota</taxon>
        <taxon>Bacilli</taxon>
        <taxon>Bacillales</taxon>
        <taxon>Bacillaceae</taxon>
        <taxon>Lentibacillus</taxon>
    </lineage>
</organism>
<evidence type="ECO:0000313" key="1">
    <source>
        <dbReference type="EMBL" id="GGB63058.1"/>
    </source>
</evidence>